<keyword evidence="4" id="KW-1185">Reference proteome</keyword>
<evidence type="ECO:0000259" key="2">
    <source>
        <dbReference type="PROSITE" id="PS51532"/>
    </source>
</evidence>
<dbReference type="Pfam" id="PF06201">
    <property type="entry name" value="PITH"/>
    <property type="match status" value="1"/>
</dbReference>
<evidence type="ECO:0000313" key="4">
    <source>
        <dbReference type="Proteomes" id="UP001189429"/>
    </source>
</evidence>
<dbReference type="InterPro" id="IPR045099">
    <property type="entry name" value="PITH1-like"/>
</dbReference>
<dbReference type="InterPro" id="IPR037047">
    <property type="entry name" value="PITH_dom_sf"/>
</dbReference>
<dbReference type="EMBL" id="CAUYUJ010015194">
    <property type="protein sequence ID" value="CAK0850969.1"/>
    <property type="molecule type" value="Genomic_DNA"/>
</dbReference>
<reference evidence="3" key="1">
    <citation type="submission" date="2023-10" db="EMBL/GenBank/DDBJ databases">
        <authorList>
            <person name="Chen Y."/>
            <person name="Shah S."/>
            <person name="Dougan E. K."/>
            <person name="Thang M."/>
            <person name="Chan C."/>
        </authorList>
    </citation>
    <scope>NUCLEOTIDE SEQUENCE [LARGE SCALE GENOMIC DNA]</scope>
</reference>
<comment type="caution">
    <text evidence="3">The sequence shown here is derived from an EMBL/GenBank/DDBJ whole genome shotgun (WGS) entry which is preliminary data.</text>
</comment>
<evidence type="ECO:0000313" key="3">
    <source>
        <dbReference type="EMBL" id="CAK0850969.1"/>
    </source>
</evidence>
<feature type="domain" description="PITH" evidence="2">
    <location>
        <begin position="1"/>
        <end position="166"/>
    </location>
</feature>
<dbReference type="InterPro" id="IPR008979">
    <property type="entry name" value="Galactose-bd-like_sf"/>
</dbReference>
<gene>
    <name evidence="3" type="ORF">PCOR1329_LOCUS43243</name>
</gene>
<accession>A0ABN9TXH3</accession>
<proteinExistence type="inferred from homology"/>
<dbReference type="PANTHER" id="PTHR12175:SF5">
    <property type="entry name" value="OS03G0795500 PROTEIN"/>
    <property type="match status" value="1"/>
</dbReference>
<dbReference type="Gene3D" id="2.60.120.470">
    <property type="entry name" value="PITH domain"/>
    <property type="match status" value="1"/>
</dbReference>
<dbReference type="PANTHER" id="PTHR12175">
    <property type="entry name" value="AD039 HT014 THIOREDOXIN FAMILY TRP26"/>
    <property type="match status" value="1"/>
</dbReference>
<dbReference type="PROSITE" id="PS51532">
    <property type="entry name" value="PITH"/>
    <property type="match status" value="1"/>
</dbReference>
<comment type="similarity">
    <text evidence="1">Belongs to the PITHD1 family.</text>
</comment>
<protein>
    <recommendedName>
        <fullName evidence="2">PITH domain-containing protein</fullName>
    </recommendedName>
</protein>
<dbReference type="InterPro" id="IPR010400">
    <property type="entry name" value="PITH_dom"/>
</dbReference>
<dbReference type="SUPFAM" id="SSF49785">
    <property type="entry name" value="Galactose-binding domain-like"/>
    <property type="match status" value="1"/>
</dbReference>
<sequence>MMSGSVGADGDLAGEVDWARVGILNADSEEAPEALRGGKLVTSEEDASAEVLIYFWFKSNVKLQAIHVSSPSAARAPSRARLFANETNLDMNDAAGGAPPTKDFEKIEWGSPGPDGSVAARLEVNFLKFQNLGSLTVHLCREDDDGLPEEGGEPVAVHGFRLVGKA</sequence>
<name>A0ABN9TXH3_9DINO</name>
<evidence type="ECO:0000256" key="1">
    <source>
        <dbReference type="ARBA" id="ARBA00025788"/>
    </source>
</evidence>
<organism evidence="3 4">
    <name type="scientific">Prorocentrum cordatum</name>
    <dbReference type="NCBI Taxonomy" id="2364126"/>
    <lineage>
        <taxon>Eukaryota</taxon>
        <taxon>Sar</taxon>
        <taxon>Alveolata</taxon>
        <taxon>Dinophyceae</taxon>
        <taxon>Prorocentrales</taxon>
        <taxon>Prorocentraceae</taxon>
        <taxon>Prorocentrum</taxon>
    </lineage>
</organism>
<dbReference type="Proteomes" id="UP001189429">
    <property type="component" value="Unassembled WGS sequence"/>
</dbReference>